<dbReference type="PROSITE" id="PS00105">
    <property type="entry name" value="AA_TRANSFER_CLASS_1"/>
    <property type="match status" value="1"/>
</dbReference>
<dbReference type="Proteomes" id="UP000185984">
    <property type="component" value="Unassembled WGS sequence"/>
</dbReference>
<dbReference type="PANTHER" id="PTHR46383">
    <property type="entry name" value="ASPARTATE AMINOTRANSFERASE"/>
    <property type="match status" value="1"/>
</dbReference>
<dbReference type="GO" id="GO:0030170">
    <property type="term" value="F:pyridoxal phosphate binding"/>
    <property type="evidence" value="ECO:0007669"/>
    <property type="project" value="InterPro"/>
</dbReference>
<keyword evidence="3 6" id="KW-0032">Aminotransferase</keyword>
<proteinExistence type="inferred from homology"/>
<evidence type="ECO:0000259" key="7">
    <source>
        <dbReference type="Pfam" id="PF00155"/>
    </source>
</evidence>
<keyword evidence="5" id="KW-0663">Pyridoxal phosphate</keyword>
<dbReference type="PANTHER" id="PTHR46383:SF1">
    <property type="entry name" value="ASPARTATE AMINOTRANSFERASE"/>
    <property type="match status" value="1"/>
</dbReference>
<gene>
    <name evidence="8" type="ORF">NIES1031_10350</name>
</gene>
<comment type="caution">
    <text evidence="8">The sequence shown here is derived from an EMBL/GenBank/DDBJ whole genome shotgun (WGS) entry which is preliminary data.</text>
</comment>
<dbReference type="InterPro" id="IPR050596">
    <property type="entry name" value="AspAT/PAT-like"/>
</dbReference>
<feature type="domain" description="Aminotransferase class I/classII large" evidence="7">
    <location>
        <begin position="31"/>
        <end position="380"/>
    </location>
</feature>
<evidence type="ECO:0000313" key="9">
    <source>
        <dbReference type="Proteomes" id="UP000185984"/>
    </source>
</evidence>
<sequence>MKLAARVGEVTPSLTLAIAAKAKAMKLDGIDVCSFSAGEPDFDTPAHIKAAAQKALDEGKTKYGPAAGEPKLRQAIARKLQNENHLDYNAENVIVTNGGKHSLFNLMLALIEPGDEVIIPAPYWLSYPEMVKLAGGKPVIVQTDAATEYKITPAQLRSAITANTKLFVFNSPCNPTGVVYTPTEIQALAEVIVEQDILVVSDEIYEKIIYDDAKHISIGSLGKEIFARTIVSSGFAKAYSMTGWRLGYLAGAVELIKAVSTIQGHSTSNVCTFAQYGAIAAFEDSQDCVEQMRLAFAERRQVMLERIRAIPGISCAPPNGAFYLFVNISKTGLSSLEFCDSLLETQQVAAVPGIAFGADDHIRLSYATDMASIEKGMDRLHKFVQSQLS</sequence>
<evidence type="ECO:0000256" key="5">
    <source>
        <dbReference type="ARBA" id="ARBA00022898"/>
    </source>
</evidence>
<evidence type="ECO:0000256" key="1">
    <source>
        <dbReference type="ARBA" id="ARBA00001933"/>
    </source>
</evidence>
<dbReference type="RefSeq" id="WP_073549319.1">
    <property type="nucleotide sequence ID" value="NZ_CAWMVK010000041.1"/>
</dbReference>
<dbReference type="Gene3D" id="3.40.640.10">
    <property type="entry name" value="Type I PLP-dependent aspartate aminotransferase-like (Major domain)"/>
    <property type="match status" value="1"/>
</dbReference>
<evidence type="ECO:0000256" key="6">
    <source>
        <dbReference type="RuleBase" id="RU000481"/>
    </source>
</evidence>
<dbReference type="Gene3D" id="3.90.1150.10">
    <property type="entry name" value="Aspartate Aminotransferase, domain 1"/>
    <property type="match status" value="1"/>
</dbReference>
<dbReference type="InterPro" id="IPR015421">
    <property type="entry name" value="PyrdxlP-dep_Trfase_major"/>
</dbReference>
<dbReference type="FunFam" id="3.40.640.10:FF:000033">
    <property type="entry name" value="Aspartate aminotransferase"/>
    <property type="match status" value="1"/>
</dbReference>
<dbReference type="OrthoDB" id="9802328at2"/>
<keyword evidence="4 6" id="KW-0808">Transferase</keyword>
<evidence type="ECO:0000256" key="4">
    <source>
        <dbReference type="ARBA" id="ARBA00022679"/>
    </source>
</evidence>
<dbReference type="SUPFAM" id="SSF53383">
    <property type="entry name" value="PLP-dependent transferases"/>
    <property type="match status" value="1"/>
</dbReference>
<comment type="similarity">
    <text evidence="2 6">Belongs to the class-I pyridoxal-phosphate-dependent aminotransferase family.</text>
</comment>
<organism evidence="8 9">
    <name type="scientific">Chroogloeocystis siderophila 5.2 s.c.1</name>
    <dbReference type="NCBI Taxonomy" id="247279"/>
    <lineage>
        <taxon>Bacteria</taxon>
        <taxon>Bacillati</taxon>
        <taxon>Cyanobacteriota</taxon>
        <taxon>Cyanophyceae</taxon>
        <taxon>Oscillatoriophycideae</taxon>
        <taxon>Chroococcales</taxon>
        <taxon>Chroococcaceae</taxon>
        <taxon>Chroogloeocystis</taxon>
    </lineage>
</organism>
<dbReference type="InterPro" id="IPR015422">
    <property type="entry name" value="PyrdxlP-dep_Trfase_small"/>
</dbReference>
<dbReference type="InterPro" id="IPR004838">
    <property type="entry name" value="NHTrfase_class1_PyrdxlP-BS"/>
</dbReference>
<dbReference type="AlphaFoldDB" id="A0A1U7HU51"/>
<comment type="cofactor">
    <cofactor evidence="1 6">
        <name>pyridoxal 5'-phosphate</name>
        <dbReference type="ChEBI" id="CHEBI:597326"/>
    </cofactor>
</comment>
<keyword evidence="9" id="KW-1185">Reference proteome</keyword>
<evidence type="ECO:0000256" key="2">
    <source>
        <dbReference type="ARBA" id="ARBA00007441"/>
    </source>
</evidence>
<dbReference type="STRING" id="247279.NIES1031_10350"/>
<evidence type="ECO:0000256" key="3">
    <source>
        <dbReference type="ARBA" id="ARBA00022576"/>
    </source>
</evidence>
<dbReference type="InterPro" id="IPR015424">
    <property type="entry name" value="PyrdxlP-dep_Trfase"/>
</dbReference>
<reference evidence="8 9" key="1">
    <citation type="submission" date="2016-11" db="EMBL/GenBank/DDBJ databases">
        <title>Draft Genome Sequences of Nine Cyanobacterial Strains from Diverse Habitats.</title>
        <authorList>
            <person name="Zhu T."/>
            <person name="Hou S."/>
            <person name="Lu X."/>
            <person name="Hess W.R."/>
        </authorList>
    </citation>
    <scope>NUCLEOTIDE SEQUENCE [LARGE SCALE GENOMIC DNA]</scope>
    <source>
        <strain evidence="8 9">5.2 s.c.1</strain>
    </source>
</reference>
<protein>
    <recommendedName>
        <fullName evidence="6">Aminotransferase</fullName>
        <ecNumber evidence="6">2.6.1.-</ecNumber>
    </recommendedName>
</protein>
<dbReference type="GO" id="GO:0008483">
    <property type="term" value="F:transaminase activity"/>
    <property type="evidence" value="ECO:0007669"/>
    <property type="project" value="UniProtKB-KW"/>
</dbReference>
<evidence type="ECO:0000313" key="8">
    <source>
        <dbReference type="EMBL" id="OKH27107.1"/>
    </source>
</evidence>
<dbReference type="EMBL" id="MRCC01000007">
    <property type="protein sequence ID" value="OKH27107.1"/>
    <property type="molecule type" value="Genomic_DNA"/>
</dbReference>
<dbReference type="CDD" id="cd00609">
    <property type="entry name" value="AAT_like"/>
    <property type="match status" value="1"/>
</dbReference>
<dbReference type="InterPro" id="IPR004839">
    <property type="entry name" value="Aminotransferase_I/II_large"/>
</dbReference>
<dbReference type="EC" id="2.6.1.-" evidence="6"/>
<dbReference type="Pfam" id="PF00155">
    <property type="entry name" value="Aminotran_1_2"/>
    <property type="match status" value="1"/>
</dbReference>
<name>A0A1U7HU51_9CHRO</name>
<accession>A0A1U7HU51</accession>
<dbReference type="GO" id="GO:0006520">
    <property type="term" value="P:amino acid metabolic process"/>
    <property type="evidence" value="ECO:0007669"/>
    <property type="project" value="InterPro"/>
</dbReference>